<keyword evidence="4" id="KW-0812">Transmembrane</keyword>
<dbReference type="PROSITE" id="PS50850">
    <property type="entry name" value="MFS"/>
    <property type="match status" value="1"/>
</dbReference>
<dbReference type="CDD" id="cd17352">
    <property type="entry name" value="MFS_MCT_SLC16"/>
    <property type="match status" value="1"/>
</dbReference>
<dbReference type="SFLD" id="SFLDS00032">
    <property type="entry name" value="Radical_SAM_3-amino-3-carboxyp"/>
    <property type="match status" value="1"/>
</dbReference>
<reference evidence="6 7" key="1">
    <citation type="journal article" date="2017" name="G3 (Bethesda)">
        <title>First Draft Genome Sequence of the Pathogenic Fungus Lomentospora prolificans (Formerly Scedosporium prolificans).</title>
        <authorList>
            <person name="Luo R."/>
            <person name="Zimin A."/>
            <person name="Workman R."/>
            <person name="Fan Y."/>
            <person name="Pertea G."/>
            <person name="Grossman N."/>
            <person name="Wear M.P."/>
            <person name="Jia B."/>
            <person name="Miller H."/>
            <person name="Casadevall A."/>
            <person name="Timp W."/>
            <person name="Zhang S.X."/>
            <person name="Salzberg S.L."/>
        </authorList>
    </citation>
    <scope>NUCLEOTIDE SEQUENCE [LARGE SCALE GENOMIC DNA]</scope>
    <source>
        <strain evidence="6 7">JHH-5317</strain>
    </source>
</reference>
<dbReference type="InterPro" id="IPR036259">
    <property type="entry name" value="MFS_trans_sf"/>
</dbReference>
<comment type="caution">
    <text evidence="6">The sequence shown here is derived from an EMBL/GenBank/DDBJ whole genome shotgun (WGS) entry which is preliminary data.</text>
</comment>
<feature type="transmembrane region" description="Helical" evidence="4">
    <location>
        <begin position="323"/>
        <end position="342"/>
    </location>
</feature>
<feature type="transmembrane region" description="Helical" evidence="4">
    <location>
        <begin position="173"/>
        <end position="196"/>
    </location>
</feature>
<dbReference type="PANTHER" id="PTHR11360:SF177">
    <property type="entry name" value="RIBOFLAVIN TRANSPORTER MCH5"/>
    <property type="match status" value="1"/>
</dbReference>
<accession>A0A2N3N169</accession>
<feature type="transmembrane region" description="Helical" evidence="4">
    <location>
        <begin position="442"/>
        <end position="463"/>
    </location>
</feature>
<organism evidence="6 7">
    <name type="scientific">Lomentospora prolificans</name>
    <dbReference type="NCBI Taxonomy" id="41688"/>
    <lineage>
        <taxon>Eukaryota</taxon>
        <taxon>Fungi</taxon>
        <taxon>Dikarya</taxon>
        <taxon>Ascomycota</taxon>
        <taxon>Pezizomycotina</taxon>
        <taxon>Sordariomycetes</taxon>
        <taxon>Hypocreomycetidae</taxon>
        <taxon>Microascales</taxon>
        <taxon>Microascaceae</taxon>
        <taxon>Lomentospora</taxon>
    </lineage>
</organism>
<evidence type="ECO:0000256" key="4">
    <source>
        <dbReference type="SAM" id="Phobius"/>
    </source>
</evidence>
<keyword evidence="4" id="KW-0472">Membrane</keyword>
<dbReference type="InterPro" id="IPR016435">
    <property type="entry name" value="DPH1/DPH2"/>
</dbReference>
<comment type="similarity">
    <text evidence="2">Belongs to the major facilitator superfamily. Monocarboxylate porter (TC 2.A.1.13) family.</text>
</comment>
<proteinExistence type="inferred from homology"/>
<feature type="transmembrane region" description="Helical" evidence="4">
    <location>
        <begin position="144"/>
        <end position="167"/>
    </location>
</feature>
<name>A0A2N3N169_9PEZI</name>
<dbReference type="GO" id="GO:0090560">
    <property type="term" value="F:2-(3-amino-3-carboxypropyl)histidine synthase activity"/>
    <property type="evidence" value="ECO:0007669"/>
    <property type="project" value="InterPro"/>
</dbReference>
<feature type="transmembrane region" description="Helical" evidence="4">
    <location>
        <begin position="349"/>
        <end position="370"/>
    </location>
</feature>
<keyword evidence="4" id="KW-1133">Transmembrane helix</keyword>
<dbReference type="InParanoid" id="A0A2N3N169"/>
<feature type="transmembrane region" description="Helical" evidence="4">
    <location>
        <begin position="203"/>
        <end position="226"/>
    </location>
</feature>
<dbReference type="OrthoDB" id="410267at2759"/>
<dbReference type="AlphaFoldDB" id="A0A2N3N169"/>
<feature type="transmembrane region" description="Helical" evidence="4">
    <location>
        <begin position="232"/>
        <end position="255"/>
    </location>
</feature>
<feature type="transmembrane region" description="Helical" evidence="4">
    <location>
        <begin position="376"/>
        <end position="399"/>
    </location>
</feature>
<dbReference type="Gene3D" id="1.20.1250.20">
    <property type="entry name" value="MFS general substrate transporter like domains"/>
    <property type="match status" value="1"/>
</dbReference>
<evidence type="ECO:0000256" key="3">
    <source>
        <dbReference type="SAM" id="MobiDB-lite"/>
    </source>
</evidence>
<protein>
    <recommendedName>
        <fullName evidence="5">Major facilitator superfamily (MFS) profile domain-containing protein</fullName>
    </recommendedName>
</protein>
<dbReference type="InterPro" id="IPR020846">
    <property type="entry name" value="MFS_dom"/>
</dbReference>
<dbReference type="GO" id="GO:0016020">
    <property type="term" value="C:membrane"/>
    <property type="evidence" value="ECO:0007669"/>
    <property type="project" value="UniProtKB-SubCell"/>
</dbReference>
<evidence type="ECO:0000313" key="6">
    <source>
        <dbReference type="EMBL" id="PKS06167.1"/>
    </source>
</evidence>
<dbReference type="SUPFAM" id="SSF103473">
    <property type="entry name" value="MFS general substrate transporter"/>
    <property type="match status" value="1"/>
</dbReference>
<comment type="subcellular location">
    <subcellularLocation>
        <location evidence="1">Membrane</location>
        <topology evidence="1">Multi-pass membrane protein</topology>
    </subcellularLocation>
</comment>
<feature type="transmembrane region" description="Helical" evidence="4">
    <location>
        <begin position="74"/>
        <end position="95"/>
    </location>
</feature>
<dbReference type="InterPro" id="IPR011701">
    <property type="entry name" value="MFS"/>
</dbReference>
<dbReference type="EMBL" id="NLAX01001036">
    <property type="protein sequence ID" value="PKS06167.1"/>
    <property type="molecule type" value="Genomic_DNA"/>
</dbReference>
<evidence type="ECO:0000256" key="2">
    <source>
        <dbReference type="ARBA" id="ARBA00006727"/>
    </source>
</evidence>
<dbReference type="GO" id="GO:0017183">
    <property type="term" value="P:protein histidyl modification to diphthamide"/>
    <property type="evidence" value="ECO:0007669"/>
    <property type="project" value="InterPro"/>
</dbReference>
<keyword evidence="7" id="KW-1185">Reference proteome</keyword>
<evidence type="ECO:0000256" key="1">
    <source>
        <dbReference type="ARBA" id="ARBA00004141"/>
    </source>
</evidence>
<feature type="transmembrane region" description="Helical" evidence="4">
    <location>
        <begin position="115"/>
        <end position="137"/>
    </location>
</feature>
<sequence length="476" mass="50841">MPNVSSHAEDSCLKNRPSPGQLEAGCVPSQSREVLESEEVIAVPAGPHSNPTPEPAGDPHSLEEDTYPEGGLKAWLVVFGSFCTMGAVFGLTNSAGVFESYFKQNQLSEYSHSQIGWIFSLYLFLVFFVGIQVGPVFDRYGPRALIAAGSLVTITSLMLLSLCKVYYQIILTYAVMGGLGGALLNAPAYGAIAHFFNKRRGLATGVATTAGGLGGIVFPILLQFLLGENGVGFPWACRILGFIFVGLCIPSNLFIRSRLPPKRGPDGKPKTESVLPDLTIFRDKGLAMATVGVFFMEWGLFVPLTYIVSYARAQGNSQSSSSILLSLLNAGSVVGRFLPGLLADKFGRFNVIIITNGLCALFAFSLWIPAHLSNAVLVVFCVLFGFASGSNLGLYPVCIGQFCESQSYGRYFSTASMIASFGTLTSVPIGGALVGLGGSRGWTALVIFCGMSYVAAMFCYIAARVCAIGWKVRKIF</sequence>
<gene>
    <name evidence="6" type="ORF">jhhlp_007484</name>
</gene>
<evidence type="ECO:0000259" key="5">
    <source>
        <dbReference type="PROSITE" id="PS50850"/>
    </source>
</evidence>
<feature type="transmembrane region" description="Helical" evidence="4">
    <location>
        <begin position="411"/>
        <end position="436"/>
    </location>
</feature>
<evidence type="ECO:0000313" key="7">
    <source>
        <dbReference type="Proteomes" id="UP000233524"/>
    </source>
</evidence>
<dbReference type="InterPro" id="IPR050327">
    <property type="entry name" value="Proton-linked_MCT"/>
</dbReference>
<feature type="domain" description="Major facilitator superfamily (MFS) profile" evidence="5">
    <location>
        <begin position="74"/>
        <end position="467"/>
    </location>
</feature>
<dbReference type="FunCoup" id="A0A2N3N169">
    <property type="interactions" value="175"/>
</dbReference>
<dbReference type="VEuPathDB" id="FungiDB:jhhlp_007484"/>
<dbReference type="GO" id="GO:0022857">
    <property type="term" value="F:transmembrane transporter activity"/>
    <property type="evidence" value="ECO:0007669"/>
    <property type="project" value="InterPro"/>
</dbReference>
<dbReference type="Proteomes" id="UP000233524">
    <property type="component" value="Unassembled WGS sequence"/>
</dbReference>
<dbReference type="Pfam" id="PF07690">
    <property type="entry name" value="MFS_1"/>
    <property type="match status" value="1"/>
</dbReference>
<feature type="region of interest" description="Disordered" evidence="3">
    <location>
        <begin position="1"/>
        <end position="64"/>
    </location>
</feature>
<dbReference type="PANTHER" id="PTHR11360">
    <property type="entry name" value="MONOCARBOXYLATE TRANSPORTER"/>
    <property type="match status" value="1"/>
</dbReference>
<feature type="transmembrane region" description="Helical" evidence="4">
    <location>
        <begin position="286"/>
        <end position="311"/>
    </location>
</feature>